<dbReference type="NCBIfam" id="TIGR01082">
    <property type="entry name" value="murC"/>
    <property type="match status" value="1"/>
</dbReference>
<evidence type="ECO:0000259" key="16">
    <source>
        <dbReference type="Pfam" id="PF02875"/>
    </source>
</evidence>
<evidence type="ECO:0000259" key="17">
    <source>
        <dbReference type="Pfam" id="PF08245"/>
    </source>
</evidence>
<dbReference type="SUPFAM" id="SSF53623">
    <property type="entry name" value="MurD-like peptide ligases, catalytic domain"/>
    <property type="match status" value="1"/>
</dbReference>
<gene>
    <name evidence="14" type="primary">murC</name>
    <name evidence="18" type="ORF">SAMN05444817_10382</name>
</gene>
<dbReference type="AlphaFoldDB" id="A0A1N7J0M1"/>
<dbReference type="GO" id="GO:0051301">
    <property type="term" value="P:cell division"/>
    <property type="evidence" value="ECO:0007669"/>
    <property type="project" value="UniProtKB-KW"/>
</dbReference>
<dbReference type="PANTHER" id="PTHR43445">
    <property type="entry name" value="UDP-N-ACETYLMURAMATE--L-ALANINE LIGASE-RELATED"/>
    <property type="match status" value="1"/>
</dbReference>
<feature type="domain" description="Mur ligase N-terminal catalytic" evidence="15">
    <location>
        <begin position="12"/>
        <end position="114"/>
    </location>
</feature>
<evidence type="ECO:0000313" key="18">
    <source>
        <dbReference type="EMBL" id="SIS42918.1"/>
    </source>
</evidence>
<dbReference type="InterPro" id="IPR050061">
    <property type="entry name" value="MurCDEF_pg_biosynth"/>
</dbReference>
<evidence type="ECO:0000256" key="10">
    <source>
        <dbReference type="ARBA" id="ARBA00022984"/>
    </source>
</evidence>
<evidence type="ECO:0000256" key="6">
    <source>
        <dbReference type="ARBA" id="ARBA00022618"/>
    </source>
</evidence>
<dbReference type="Pfam" id="PF02875">
    <property type="entry name" value="Mur_ligase_C"/>
    <property type="match status" value="1"/>
</dbReference>
<protein>
    <recommendedName>
        <fullName evidence="3 14">UDP-N-acetylmuramate--L-alanine ligase</fullName>
        <ecNumber evidence="3 14">6.3.2.8</ecNumber>
    </recommendedName>
    <alternativeName>
        <fullName evidence="14">UDP-N-acetylmuramoyl-L-alanine synthetase</fullName>
    </alternativeName>
</protein>
<dbReference type="GO" id="GO:0071555">
    <property type="term" value="P:cell wall organization"/>
    <property type="evidence" value="ECO:0007669"/>
    <property type="project" value="UniProtKB-KW"/>
</dbReference>
<dbReference type="OrthoDB" id="9804126at2"/>
<comment type="similarity">
    <text evidence="14">Belongs to the MurCDEF family.</text>
</comment>
<evidence type="ECO:0000256" key="2">
    <source>
        <dbReference type="ARBA" id="ARBA00004752"/>
    </source>
</evidence>
<evidence type="ECO:0000256" key="12">
    <source>
        <dbReference type="ARBA" id="ARBA00023316"/>
    </source>
</evidence>
<dbReference type="EMBL" id="FTOF01000003">
    <property type="protein sequence ID" value="SIS42918.1"/>
    <property type="molecule type" value="Genomic_DNA"/>
</dbReference>
<evidence type="ECO:0000256" key="14">
    <source>
        <dbReference type="HAMAP-Rule" id="MF_00046"/>
    </source>
</evidence>
<dbReference type="GO" id="GO:0008360">
    <property type="term" value="P:regulation of cell shape"/>
    <property type="evidence" value="ECO:0007669"/>
    <property type="project" value="UniProtKB-KW"/>
</dbReference>
<accession>A0A1N7J0M1</accession>
<proteinExistence type="inferred from homology"/>
<keyword evidence="19" id="KW-1185">Reference proteome</keyword>
<feature type="domain" description="Mur ligase C-terminal" evidence="16">
    <location>
        <begin position="334"/>
        <end position="472"/>
    </location>
</feature>
<evidence type="ECO:0000256" key="8">
    <source>
        <dbReference type="ARBA" id="ARBA00022840"/>
    </source>
</evidence>
<dbReference type="InterPro" id="IPR004101">
    <property type="entry name" value="Mur_ligase_C"/>
</dbReference>
<evidence type="ECO:0000256" key="1">
    <source>
        <dbReference type="ARBA" id="ARBA00004496"/>
    </source>
</evidence>
<evidence type="ECO:0000256" key="7">
    <source>
        <dbReference type="ARBA" id="ARBA00022741"/>
    </source>
</evidence>
<dbReference type="UniPathway" id="UPA00219"/>
<dbReference type="STRING" id="1161099.SAMN05444817_10382"/>
<evidence type="ECO:0000313" key="19">
    <source>
        <dbReference type="Proteomes" id="UP000186292"/>
    </source>
</evidence>
<dbReference type="InterPro" id="IPR000713">
    <property type="entry name" value="Mur_ligase_N"/>
</dbReference>
<keyword evidence="6 14" id="KW-0132">Cell division</keyword>
<dbReference type="PANTHER" id="PTHR43445:SF3">
    <property type="entry name" value="UDP-N-ACETYLMURAMATE--L-ALANINE LIGASE"/>
    <property type="match status" value="1"/>
</dbReference>
<keyword evidence="4 14" id="KW-0963">Cytoplasm</keyword>
<evidence type="ECO:0000256" key="13">
    <source>
        <dbReference type="ARBA" id="ARBA00047833"/>
    </source>
</evidence>
<keyword evidence="11 14" id="KW-0131">Cell cycle</keyword>
<comment type="pathway">
    <text evidence="2 14">Cell wall biogenesis; peptidoglycan biosynthesis.</text>
</comment>
<keyword evidence="8 14" id="KW-0067">ATP-binding</keyword>
<dbReference type="Proteomes" id="UP000186292">
    <property type="component" value="Unassembled WGS sequence"/>
</dbReference>
<feature type="domain" description="Mur ligase central" evidence="17">
    <location>
        <begin position="120"/>
        <end position="311"/>
    </location>
</feature>
<keyword evidence="9 14" id="KW-0133">Cell shape</keyword>
<keyword evidence="12 14" id="KW-0961">Cell wall biogenesis/degradation</keyword>
<dbReference type="SUPFAM" id="SSF51984">
    <property type="entry name" value="MurCD N-terminal domain"/>
    <property type="match status" value="1"/>
</dbReference>
<dbReference type="Gene3D" id="3.40.1190.10">
    <property type="entry name" value="Mur-like, catalytic domain"/>
    <property type="match status" value="1"/>
</dbReference>
<dbReference type="Pfam" id="PF08245">
    <property type="entry name" value="Mur_ligase_M"/>
    <property type="match status" value="1"/>
</dbReference>
<dbReference type="InterPro" id="IPR013221">
    <property type="entry name" value="Mur_ligase_cen"/>
</dbReference>
<comment type="catalytic activity">
    <reaction evidence="13 14">
        <text>UDP-N-acetyl-alpha-D-muramate + L-alanine + ATP = UDP-N-acetyl-alpha-D-muramoyl-L-alanine + ADP + phosphate + H(+)</text>
        <dbReference type="Rhea" id="RHEA:23372"/>
        <dbReference type="ChEBI" id="CHEBI:15378"/>
        <dbReference type="ChEBI" id="CHEBI:30616"/>
        <dbReference type="ChEBI" id="CHEBI:43474"/>
        <dbReference type="ChEBI" id="CHEBI:57972"/>
        <dbReference type="ChEBI" id="CHEBI:70757"/>
        <dbReference type="ChEBI" id="CHEBI:83898"/>
        <dbReference type="ChEBI" id="CHEBI:456216"/>
        <dbReference type="EC" id="6.3.2.8"/>
    </reaction>
</comment>
<dbReference type="Gene3D" id="3.40.50.720">
    <property type="entry name" value="NAD(P)-binding Rossmann-like Domain"/>
    <property type="match status" value="1"/>
</dbReference>
<name>A0A1N7J0M1_9CORY</name>
<evidence type="ECO:0000259" key="15">
    <source>
        <dbReference type="Pfam" id="PF01225"/>
    </source>
</evidence>
<dbReference type="InterPro" id="IPR036565">
    <property type="entry name" value="Mur-like_cat_sf"/>
</dbReference>
<dbReference type="InterPro" id="IPR036615">
    <property type="entry name" value="Mur_ligase_C_dom_sf"/>
</dbReference>
<sequence>MTSAAPIDLSRVHLIGIGGSGMSGVARILLDRGAVVTGSDVKDSRPVRALRAQGATIAVGHAAENLELAGAQPTAVVTSFAAIPKDNPELVAAAERGIPVIRRSDLLGELMEGYTQVLFAGTHGKTSTTSMAVVALQAAGEDPSFAIGGQLNRAGTNAHHGSGRIFVAEADESDASLLRYRPSVAVITNIEPDHLDYFGSAESYYQVFDDFADRLPDDGTLVVCLDDEATVRCGLRAKERGISVLGYGTADAAARHPEIPTGAVVSDESVEGHVTEAAVDLRVPGHEGTVAYHLALPGRHMVLNSAAALLSCAIAGADPRKLAEGLSSFTGVRRRFELRGEITAGEQTGTRVYDDYAHHPTEVYAVLSAARGKVESEGNGARVVVCFQPHLYSRTQAFAKEFADALSLADAAVVLDIFGAREAPVEGVDSRIITQHISDDTEVVYEPDFSRAPASVASVTAPGDVVITMGAGTVTMLADPILEALAGASAGTFADTGEEAE</sequence>
<organism evidence="18 19">
    <name type="scientific">Corynebacterium appendicis CIP 107643</name>
    <dbReference type="NCBI Taxonomy" id="1161099"/>
    <lineage>
        <taxon>Bacteria</taxon>
        <taxon>Bacillati</taxon>
        <taxon>Actinomycetota</taxon>
        <taxon>Actinomycetes</taxon>
        <taxon>Mycobacteriales</taxon>
        <taxon>Corynebacteriaceae</taxon>
        <taxon>Corynebacterium</taxon>
    </lineage>
</organism>
<evidence type="ECO:0000256" key="3">
    <source>
        <dbReference type="ARBA" id="ARBA00012211"/>
    </source>
</evidence>
<evidence type="ECO:0000256" key="4">
    <source>
        <dbReference type="ARBA" id="ARBA00022490"/>
    </source>
</evidence>
<dbReference type="Gene3D" id="3.90.190.20">
    <property type="entry name" value="Mur ligase, C-terminal domain"/>
    <property type="match status" value="1"/>
</dbReference>
<dbReference type="Pfam" id="PF01225">
    <property type="entry name" value="Mur_ligase"/>
    <property type="match status" value="1"/>
</dbReference>
<dbReference type="GO" id="GO:0009252">
    <property type="term" value="P:peptidoglycan biosynthetic process"/>
    <property type="evidence" value="ECO:0007669"/>
    <property type="project" value="UniProtKB-UniRule"/>
</dbReference>
<dbReference type="GO" id="GO:0005737">
    <property type="term" value="C:cytoplasm"/>
    <property type="evidence" value="ECO:0007669"/>
    <property type="project" value="UniProtKB-SubCell"/>
</dbReference>
<comment type="subcellular location">
    <subcellularLocation>
        <location evidence="1 14">Cytoplasm</location>
    </subcellularLocation>
</comment>
<dbReference type="SUPFAM" id="SSF53244">
    <property type="entry name" value="MurD-like peptide ligases, peptide-binding domain"/>
    <property type="match status" value="1"/>
</dbReference>
<comment type="function">
    <text evidence="14">Cell wall formation.</text>
</comment>
<reference evidence="19" key="1">
    <citation type="submission" date="2017-01" db="EMBL/GenBank/DDBJ databases">
        <authorList>
            <person name="Varghese N."/>
            <person name="Submissions S."/>
        </authorList>
    </citation>
    <scope>NUCLEOTIDE SEQUENCE [LARGE SCALE GENOMIC DNA]</scope>
    <source>
        <strain evidence="19">DSM 44531</strain>
    </source>
</reference>
<keyword evidence="10 14" id="KW-0573">Peptidoglycan synthesis</keyword>
<dbReference type="InterPro" id="IPR005758">
    <property type="entry name" value="UDP-N-AcMur_Ala_ligase_MurC"/>
</dbReference>
<evidence type="ECO:0000256" key="11">
    <source>
        <dbReference type="ARBA" id="ARBA00023306"/>
    </source>
</evidence>
<keyword evidence="7 14" id="KW-0547">Nucleotide-binding</keyword>
<dbReference type="GO" id="GO:0008763">
    <property type="term" value="F:UDP-N-acetylmuramate-L-alanine ligase activity"/>
    <property type="evidence" value="ECO:0007669"/>
    <property type="project" value="UniProtKB-UniRule"/>
</dbReference>
<keyword evidence="5 14" id="KW-0436">Ligase</keyword>
<dbReference type="GO" id="GO:0005524">
    <property type="term" value="F:ATP binding"/>
    <property type="evidence" value="ECO:0007669"/>
    <property type="project" value="UniProtKB-UniRule"/>
</dbReference>
<dbReference type="RefSeq" id="WP_076598714.1">
    <property type="nucleotide sequence ID" value="NZ_CP046976.1"/>
</dbReference>
<dbReference type="HAMAP" id="MF_00046">
    <property type="entry name" value="MurC"/>
    <property type="match status" value="1"/>
</dbReference>
<feature type="binding site" evidence="14">
    <location>
        <begin position="121"/>
        <end position="127"/>
    </location>
    <ligand>
        <name>ATP</name>
        <dbReference type="ChEBI" id="CHEBI:30616"/>
    </ligand>
</feature>
<evidence type="ECO:0000256" key="9">
    <source>
        <dbReference type="ARBA" id="ARBA00022960"/>
    </source>
</evidence>
<dbReference type="EC" id="6.3.2.8" evidence="3 14"/>
<evidence type="ECO:0000256" key="5">
    <source>
        <dbReference type="ARBA" id="ARBA00022598"/>
    </source>
</evidence>